<accession>A0A6J7IUM5</accession>
<evidence type="ECO:0000313" key="1">
    <source>
        <dbReference type="EMBL" id="CAB4934441.1"/>
    </source>
</evidence>
<gene>
    <name evidence="1" type="ORF">UFOPK3610_02118</name>
</gene>
<sequence length="32" mass="3005">MNTSMKAAGAVLAAGMILGAVTIAPASAVTKS</sequence>
<organism evidence="1">
    <name type="scientific">freshwater metagenome</name>
    <dbReference type="NCBI Taxonomy" id="449393"/>
    <lineage>
        <taxon>unclassified sequences</taxon>
        <taxon>metagenomes</taxon>
        <taxon>ecological metagenomes</taxon>
    </lineage>
</organism>
<name>A0A6J7IUM5_9ZZZZ</name>
<protein>
    <submittedName>
        <fullName evidence="1">Unannotated protein</fullName>
    </submittedName>
</protein>
<dbReference type="AlphaFoldDB" id="A0A6J7IUM5"/>
<dbReference type="EMBL" id="CAFBMR010000181">
    <property type="protein sequence ID" value="CAB4934441.1"/>
    <property type="molecule type" value="Genomic_DNA"/>
</dbReference>
<reference evidence="1" key="1">
    <citation type="submission" date="2020-05" db="EMBL/GenBank/DDBJ databases">
        <authorList>
            <person name="Chiriac C."/>
            <person name="Salcher M."/>
            <person name="Ghai R."/>
            <person name="Kavagutti S V."/>
        </authorList>
    </citation>
    <scope>NUCLEOTIDE SEQUENCE</scope>
</reference>
<proteinExistence type="predicted"/>